<evidence type="ECO:0000313" key="3">
    <source>
        <dbReference type="Proteomes" id="UP000178936"/>
    </source>
</evidence>
<dbReference type="PANTHER" id="PTHR10093">
    <property type="entry name" value="IRON-SULFUR CLUSTER ASSEMBLY ENZYME NIFU HOMOLOG"/>
    <property type="match status" value="1"/>
</dbReference>
<evidence type="ECO:0000313" key="2">
    <source>
        <dbReference type="EMBL" id="OHA55147.1"/>
    </source>
</evidence>
<dbReference type="Proteomes" id="UP000178936">
    <property type="component" value="Unassembled WGS sequence"/>
</dbReference>
<feature type="domain" description="NIF system FeS cluster assembly NifU N-terminal" evidence="1">
    <location>
        <begin position="4"/>
        <end position="118"/>
    </location>
</feature>
<dbReference type="GO" id="GO:0051536">
    <property type="term" value="F:iron-sulfur cluster binding"/>
    <property type="evidence" value="ECO:0007669"/>
    <property type="project" value="InterPro"/>
</dbReference>
<dbReference type="Gene3D" id="3.90.1010.10">
    <property type="match status" value="1"/>
</dbReference>
<dbReference type="GO" id="GO:0016226">
    <property type="term" value="P:iron-sulfur cluster assembly"/>
    <property type="evidence" value="ECO:0007669"/>
    <property type="project" value="InterPro"/>
</dbReference>
<dbReference type="AlphaFoldDB" id="A0A1G2Q3L4"/>
<dbReference type="CDD" id="cd06664">
    <property type="entry name" value="IscU_like"/>
    <property type="match status" value="1"/>
</dbReference>
<name>A0A1G2Q3L4_9BACT</name>
<sequence length="120" mass="13445">MDLYQQNILDYYRHPRCNQKITEANYSAEVSNPLCGDRIEIYLQTSGDKIKQAVWQGEGCVLSLAAADMLAEYLQNKSLTAIDTIDKDWIIKTLGVNPSPSRLKCALLPLEALKKSLANN</sequence>
<gene>
    <name evidence="2" type="ORF">A2226_03355</name>
</gene>
<accession>A0A1G2Q3L4</accession>
<dbReference type="Pfam" id="PF01592">
    <property type="entry name" value="NifU_N"/>
    <property type="match status" value="1"/>
</dbReference>
<reference evidence="2 3" key="1">
    <citation type="journal article" date="2016" name="Nat. Commun.">
        <title>Thousands of microbial genomes shed light on interconnected biogeochemical processes in an aquifer system.</title>
        <authorList>
            <person name="Anantharaman K."/>
            <person name="Brown C.T."/>
            <person name="Hug L.A."/>
            <person name="Sharon I."/>
            <person name="Castelle C.J."/>
            <person name="Probst A.J."/>
            <person name="Thomas B.C."/>
            <person name="Singh A."/>
            <person name="Wilkins M.J."/>
            <person name="Karaoz U."/>
            <person name="Brodie E.L."/>
            <person name="Williams K.H."/>
            <person name="Hubbard S.S."/>
            <person name="Banfield J.F."/>
        </authorList>
    </citation>
    <scope>NUCLEOTIDE SEQUENCE [LARGE SCALE GENOMIC DNA]</scope>
</reference>
<dbReference type="InterPro" id="IPR002871">
    <property type="entry name" value="NIF_FeS_clus_asmbl_NifU_N"/>
</dbReference>
<proteinExistence type="predicted"/>
<comment type="caution">
    <text evidence="2">The sequence shown here is derived from an EMBL/GenBank/DDBJ whole genome shotgun (WGS) entry which is preliminary data.</text>
</comment>
<dbReference type="EMBL" id="MHTB01000023">
    <property type="protein sequence ID" value="OHA55147.1"/>
    <property type="molecule type" value="Genomic_DNA"/>
</dbReference>
<organism evidence="2 3">
    <name type="scientific">Candidatus Veblenbacteria bacterium RIFOXYA2_FULL_43_9</name>
    <dbReference type="NCBI Taxonomy" id="1802425"/>
    <lineage>
        <taxon>Bacteria</taxon>
        <taxon>Candidatus Vebleniibacteriota</taxon>
    </lineage>
</organism>
<evidence type="ECO:0000259" key="1">
    <source>
        <dbReference type="Pfam" id="PF01592"/>
    </source>
</evidence>
<dbReference type="SUPFAM" id="SSF82649">
    <property type="entry name" value="SufE/NifU"/>
    <property type="match status" value="1"/>
</dbReference>
<dbReference type="GO" id="GO:0005506">
    <property type="term" value="F:iron ion binding"/>
    <property type="evidence" value="ECO:0007669"/>
    <property type="project" value="InterPro"/>
</dbReference>
<protein>
    <recommendedName>
        <fullName evidence="1">NIF system FeS cluster assembly NifU N-terminal domain-containing protein</fullName>
    </recommendedName>
</protein>